<gene>
    <name evidence="1" type="ORF">CQ12_18490</name>
</gene>
<name>A0A0R3LBD6_9BRAD</name>
<reference evidence="1 2" key="1">
    <citation type="submission" date="2014-03" db="EMBL/GenBank/DDBJ databases">
        <title>Bradyrhizobium valentinum sp. nov., isolated from effective nodules of Lupinus mariae-josephae, a lupine endemic of basic-lime soils in Eastern Spain.</title>
        <authorList>
            <person name="Duran D."/>
            <person name="Rey L."/>
            <person name="Navarro A."/>
            <person name="Busquets A."/>
            <person name="Imperial J."/>
            <person name="Ruiz-Argueso T."/>
        </authorList>
    </citation>
    <scope>NUCLEOTIDE SEQUENCE [LARGE SCALE GENOMIC DNA]</scope>
    <source>
        <strain evidence="1 2">PAC68</strain>
    </source>
</reference>
<dbReference type="AlphaFoldDB" id="A0A0R3LBD6"/>
<comment type="caution">
    <text evidence="1">The sequence shown here is derived from an EMBL/GenBank/DDBJ whole genome shotgun (WGS) entry which is preliminary data.</text>
</comment>
<keyword evidence="2" id="KW-1185">Reference proteome</keyword>
<evidence type="ECO:0000313" key="2">
    <source>
        <dbReference type="Proteomes" id="UP000050863"/>
    </source>
</evidence>
<dbReference type="Proteomes" id="UP000050863">
    <property type="component" value="Unassembled WGS sequence"/>
</dbReference>
<organism evidence="1 2">
    <name type="scientific">Bradyrhizobium jicamae</name>
    <dbReference type="NCBI Taxonomy" id="280332"/>
    <lineage>
        <taxon>Bacteria</taxon>
        <taxon>Pseudomonadati</taxon>
        <taxon>Pseudomonadota</taxon>
        <taxon>Alphaproteobacteria</taxon>
        <taxon>Hyphomicrobiales</taxon>
        <taxon>Nitrobacteraceae</taxon>
        <taxon>Bradyrhizobium</taxon>
    </lineage>
</organism>
<accession>A0A0R3LBD6</accession>
<dbReference type="EMBL" id="LLXZ01000159">
    <property type="protein sequence ID" value="KRR02214.1"/>
    <property type="molecule type" value="Genomic_DNA"/>
</dbReference>
<proteinExistence type="predicted"/>
<protein>
    <submittedName>
        <fullName evidence="1">Uncharacterized protein</fullName>
    </submittedName>
</protein>
<evidence type="ECO:0000313" key="1">
    <source>
        <dbReference type="EMBL" id="KRR02214.1"/>
    </source>
</evidence>
<sequence>MRLSTALEVQFTLPMLPLSLVIGRIWKPCEGDCCRDREMLEPAERAVRFGKFSLAGQRCIAMDGRNVGALLVDPLRQHVVLPLNVIVSEPARSRERYDRRFRM</sequence>